<sequence length="104" mass="11856">MKQLFRTAFLTPEHIAGKDPLVIRVRCQVHMTIHQTRQNDTSRCIEPRDAGPDHLCLVFARIADPAVFDVEQSLRIGFVRAYPHQSVFYGNLSHMILLRSASVV</sequence>
<comment type="caution">
    <text evidence="1">The sequence shown here is derived from an EMBL/GenBank/DDBJ whole genome shotgun (WGS) entry which is preliminary data.</text>
</comment>
<evidence type="ECO:0000313" key="1">
    <source>
        <dbReference type="EMBL" id="EHK83618.1"/>
    </source>
</evidence>
<evidence type="ECO:0000313" key="2">
    <source>
        <dbReference type="Proteomes" id="UP000005064"/>
    </source>
</evidence>
<name>H0JRH2_9NOCA</name>
<accession>H0JRH2</accession>
<gene>
    <name evidence="1" type="ORF">AK37_11306</name>
</gene>
<dbReference type="Proteomes" id="UP000005064">
    <property type="component" value="Unassembled WGS sequence"/>
</dbReference>
<protein>
    <submittedName>
        <fullName evidence="1">Uncharacterized protein</fullName>
    </submittedName>
</protein>
<organism evidence="1 2">
    <name type="scientific">Rhodococcus pyridinivorans AK37</name>
    <dbReference type="NCBI Taxonomy" id="1114960"/>
    <lineage>
        <taxon>Bacteria</taxon>
        <taxon>Bacillati</taxon>
        <taxon>Actinomycetota</taxon>
        <taxon>Actinomycetes</taxon>
        <taxon>Mycobacteriales</taxon>
        <taxon>Nocardiaceae</taxon>
        <taxon>Rhodococcus</taxon>
    </lineage>
</organism>
<dbReference type="AlphaFoldDB" id="H0JRH2"/>
<reference evidence="1 2" key="1">
    <citation type="submission" date="2011-12" db="EMBL/GenBank/DDBJ databases">
        <authorList>
            <person name="Kriszt B."/>
            <person name="Tancsics A."/>
            <person name="Cserhati M."/>
            <person name="Toth A."/>
            <person name="Nagy I."/>
            <person name="Horvath B."/>
            <person name="Tamura T."/>
            <person name="Kukolya J."/>
            <person name="Szoboszlay S."/>
        </authorList>
    </citation>
    <scope>NUCLEOTIDE SEQUENCE [LARGE SCALE GENOMIC DNA]</scope>
    <source>
        <strain evidence="1 2">AK37</strain>
    </source>
</reference>
<dbReference type="EMBL" id="AHBW01000039">
    <property type="protein sequence ID" value="EHK83618.1"/>
    <property type="molecule type" value="Genomic_DNA"/>
</dbReference>
<proteinExistence type="predicted"/>